<comment type="caution">
    <text evidence="5">The sequence shown here is derived from an EMBL/GenBank/DDBJ whole genome shotgun (WGS) entry which is preliminary data.</text>
</comment>
<dbReference type="PANTHER" id="PTHR10582">
    <property type="entry name" value="TRANSIENT RECEPTOR POTENTIAL ION CHANNEL PROTEIN"/>
    <property type="match status" value="1"/>
</dbReference>
<dbReference type="GO" id="GO:0005886">
    <property type="term" value="C:plasma membrane"/>
    <property type="evidence" value="ECO:0007669"/>
    <property type="project" value="TreeGrafter"/>
</dbReference>
<evidence type="ECO:0000313" key="5">
    <source>
        <dbReference type="EMBL" id="PKC61310.1"/>
    </source>
</evidence>
<evidence type="ECO:0000313" key="6">
    <source>
        <dbReference type="Proteomes" id="UP000232688"/>
    </source>
</evidence>
<dbReference type="VEuPathDB" id="FungiDB:FUN_005073"/>
<feature type="transmembrane region" description="Helical" evidence="4">
    <location>
        <begin position="794"/>
        <end position="812"/>
    </location>
</feature>
<feature type="region of interest" description="Disordered" evidence="3">
    <location>
        <begin position="1044"/>
        <end position="1066"/>
    </location>
</feature>
<feature type="transmembrane region" description="Helical" evidence="4">
    <location>
        <begin position="2319"/>
        <end position="2337"/>
    </location>
</feature>
<feature type="compositionally biased region" description="Acidic residues" evidence="3">
    <location>
        <begin position="2426"/>
        <end position="2437"/>
    </location>
</feature>
<dbReference type="PANTHER" id="PTHR10582:SF2">
    <property type="entry name" value="INACTIVE"/>
    <property type="match status" value="1"/>
</dbReference>
<evidence type="ECO:0000256" key="3">
    <source>
        <dbReference type="SAM" id="MobiDB-lite"/>
    </source>
</evidence>
<dbReference type="EMBL" id="LLXH01001004">
    <property type="protein sequence ID" value="PKC61310.1"/>
    <property type="molecule type" value="Genomic_DNA"/>
</dbReference>
<sequence length="2511" mass="295162">MEEVETQNNTLTIEVSNDIPSETKDEEIEKHKKSIYRIIVSQYINEEYGSENYVVTYSRKDKSVLGWSIDIEKNSPQQPDVYFKVDQIDDLFNSLCDYAQLSKKILSIYYSGKHWLIDLNNDRTSSDRFLKLKNPISCGVGEFGHNAIGFLPNGDLIHVSSSDRKIYKYRLTDKPKNKVPWECSQIIDIKIPKDLINSQINLDYCPIYRTKLFLIVNYNKMLQFDLLTMNLERQYHEFPSNPNPVIMDKNQTLLAIESAWKTYMYSMETGMLIYKYDGVPIKLITIKNNSERLFIRRGHERKLVDPYYQVYDEINISSDFNDTSVMTNLNRKIFIDNGNVCITNGIDENKLQQLSDKITYRNSIYTLSTFKIIQSMLNEIINQVDIKKVAPTYPEEIVLKDEVEIEDIGLCKIVLYNENNYDHMRIETDGYNLEVPICICGMLSFRLLNNQDWVIIDMKGISIYTFGNGFTYRYFWNNNEWNDIYENFKKDCGNHYDINFTNTHYKSLIERILRNEFDDSKHSIPITKFVEDHENEIIEDIINDNFVTPKFETKMLEKAIEENWNVIVYKIVVNNLSPRFGNEILKIAIKKRCDHIVKQIIELIQDYSESYMTIISLNLPEFCDYYPDYIIKYISRTSFILSPYCYNIKYSKNTSLYSYTDFIYIKESNMKNNYFKSISTMYEWLIQHLRIEEEIQVISFIVPFPKICVYQDDSKNDDETENNHNIKSKIITILKKMITGLKIIMMIPESNSIWNKFLNKPKSILFCNIDSNNFYNWWNFSAIIDFKWKTFGRIYYYLNWLFYTVFYVCYALASTLEQKSIPDLFFTLLFIISIIFGSIFLIFEIRYLLWDYKIYLNDIWNLFGDSGSLSSFTYREHSIMTILLATFTFFTVIYLMNLFIGLLNLAIDDYNKEEEFLLQKAQIIMEIEIFYMLPWQRNNNKWFPDWIYYDIPVTEIRKLINAIDNEQTVFNYPPIISEKLRKLVVLTNEEEQNNKLEKQIEQTKDEFTKQNIELKQHIKEELTKQNVELKQQMERIMKYIGIEQDNKEQDNKEEQDNELEQIEQTKEELPRQNVEMDLYYSYAIRELVKLIITILKFFLNPSVGGTLVVPAGVKSRDLERIIFYNLIMSKYYVALSQDGQEVAIFDSTKLELSTCTIDRLDKQRKLAYEPFQVLNSNLFDGITWSISISNKSANGEVLIALSCFNKYRYLMSEDQNSAQYFESIKRQSICNIITDITDTTDTSDTNETVETLTEMENGEMASFDSTWLFSTLNKERIRTTIDHLGGIVKFLSSSDPKNQTLIIIHNYGITKTLIPINYRQYNNNWNSLRKTFFNKLIAKNSKGTIEFYFPMSISKQIKACIEDRPQLNIFNKNIKNNYLFLQDSKSDKLNMLECYNLEGGGLIKSFQVDSDENIKETLNSNFNKAFNSIKNYMIIEISKNEKLLAYNSKYHQNHITLFSMENTLKICTKEFTNINDIIYIQFICNDEKLLIIGEREVRGSHVIENSDEIEVVKIRKKKSMNTTVPILIIWDLFSSNSVEDSITIIHDSLNSLDIFRHYHNYVNSNGNTIYIDKKGTVKSLLDHPDLIDALKKSMNYFLKPLDIIVAQEISGSMKKHAIFHLDNILDSHTTENDAIVIYSEPWISNKKCSRISVFLNEDKSIQLIIGVFSVQVWRRLSEGDNQVSRLEYIWIGNKQKIEIKSLLVERNEFLLEFTLHDEKEDLPDIINKKDKMQIHWPHNVLILKDACVALEYCHYLIDNPVSPRKGLLFEEFRIQVQNIVKNFIKYNPLIFQLTDIRYDIMGNLIRGNCVSIIKRILFIKTENFKSSEGSKAMKAKMNNHLHFPRLYSWESNSPKKSDLEVAIESITGVHRKESIIVGYLLDYYSDNAMKNTGWMISVTQILPLLYDRHLDYYVKELFYKPCFGTRQSYIDDSLISSYELRKAQQKNIHSINIRQGLSRKPSAIIPGFKKKFEDIKMYLKLNLISLNRKHDPCLTKLNVVPLPDFFTFPPSTSTNKEEKFLDHYLAWRILKNVVWPHIYVELVDSQYSPFHRALMRDNRITTFSNPSLAALIDYKWSKAQIYFIRSYATYIIFALIFWTTNNVTRIEVVTPIIAKGIYFPLQIMLFYIGYLRLAFEYLQLKNKGYRKYINVYNFFDIISIIMPLSLVISLNFLESGVDKTKLRYYTVAASLTTFVLWIELLLLLRFFSGPANYINISLNIIRRVFYFFVFMLIFIIAIAHSMYILLRSPESIDLVPDGGQNFALFNAVTGDNIAPNITIDQTFDVDRASDNYFSDFLQSIEAVYFWTNGRWDQVDQWNFLPVQALCFFASILLITVMQNMLIAYMTSVFDEACALGNQAVLKFRADLICDYETLMRFVVDLIDESENPKDLYYVARVEEVERWESEIKKYSKSHKYILVDKFDSLSDDEESDNSDDEKENKSEINVKGKGIRYSGSTRYSGNIRSIRPSVNSIGENHIEKLENKIKEIHDDIKSKMKDLEDKLKQLLESKN</sequence>
<organism evidence="5 6">
    <name type="scientific">Rhizophagus irregularis</name>
    <dbReference type="NCBI Taxonomy" id="588596"/>
    <lineage>
        <taxon>Eukaryota</taxon>
        <taxon>Fungi</taxon>
        <taxon>Fungi incertae sedis</taxon>
        <taxon>Mucoromycota</taxon>
        <taxon>Glomeromycotina</taxon>
        <taxon>Glomeromycetes</taxon>
        <taxon>Glomerales</taxon>
        <taxon>Glomeraceae</taxon>
        <taxon>Rhizophagus</taxon>
    </lineage>
</organism>
<feature type="transmembrane region" description="Helical" evidence="4">
    <location>
        <begin position="2224"/>
        <end position="2246"/>
    </location>
</feature>
<keyword evidence="4" id="KW-0812">Transmembrane</keyword>
<dbReference type="InterPro" id="IPR036322">
    <property type="entry name" value="WD40_repeat_dom_sf"/>
</dbReference>
<keyword evidence="4" id="KW-1133">Transmembrane helix</keyword>
<feature type="compositionally biased region" description="Basic and acidic residues" evidence="3">
    <location>
        <begin position="1044"/>
        <end position="1054"/>
    </location>
</feature>
<gene>
    <name evidence="5" type="ORF">RhiirA1_444499</name>
</gene>
<dbReference type="GO" id="GO:0005216">
    <property type="term" value="F:monoatomic ion channel activity"/>
    <property type="evidence" value="ECO:0007669"/>
    <property type="project" value="InterPro"/>
</dbReference>
<dbReference type="SUPFAM" id="SSF50978">
    <property type="entry name" value="WD40 repeat-like"/>
    <property type="match status" value="1"/>
</dbReference>
<feature type="transmembrane region" description="Helical" evidence="4">
    <location>
        <begin position="2184"/>
        <end position="2204"/>
    </location>
</feature>
<protein>
    <recommendedName>
        <fullName evidence="7">Ion transport domain-containing protein</fullName>
    </recommendedName>
</protein>
<evidence type="ECO:0000256" key="4">
    <source>
        <dbReference type="SAM" id="Phobius"/>
    </source>
</evidence>
<dbReference type="VEuPathDB" id="FungiDB:RhiirFUN_007242"/>
<proteinExistence type="predicted"/>
<dbReference type="VEuPathDB" id="FungiDB:RhiirA1_444499"/>
<keyword evidence="1" id="KW-0677">Repeat</keyword>
<dbReference type="VEuPathDB" id="FungiDB:RhiirFUN_007241"/>
<feature type="transmembrane region" description="Helical" evidence="4">
    <location>
        <begin position="2151"/>
        <end position="2172"/>
    </location>
</feature>
<dbReference type="GO" id="GO:0098703">
    <property type="term" value="P:calcium ion import across plasma membrane"/>
    <property type="evidence" value="ECO:0007669"/>
    <property type="project" value="TreeGrafter"/>
</dbReference>
<reference evidence="5 6" key="2">
    <citation type="submission" date="2017-10" db="EMBL/GenBank/DDBJ databases">
        <title>Genome analyses suggest a sexual origin of heterokaryosis in a supposedly ancient asexual fungus.</title>
        <authorList>
            <person name="Corradi N."/>
            <person name="Sedzielewska K."/>
            <person name="Noel J."/>
            <person name="Charron P."/>
            <person name="Farinelli L."/>
            <person name="Marton T."/>
            <person name="Kruger M."/>
            <person name="Pelin A."/>
            <person name="Brachmann A."/>
            <person name="Corradi N."/>
        </authorList>
    </citation>
    <scope>NUCLEOTIDE SEQUENCE [LARGE SCALE GENOMIC DNA]</scope>
    <source>
        <strain evidence="5 6">A1</strain>
    </source>
</reference>
<reference evidence="5 6" key="1">
    <citation type="submission" date="2017-10" db="EMBL/GenBank/DDBJ databases">
        <title>Extensive intraspecific genome diversity in a model arbuscular mycorrhizal fungus.</title>
        <authorList>
            <person name="Chen E.C.H."/>
            <person name="Morin E."/>
            <person name="Baudet D."/>
            <person name="Noel J."/>
            <person name="Ndikumana S."/>
            <person name="Charron P."/>
            <person name="St-Onge C."/>
            <person name="Giorgi J."/>
            <person name="Grigoriev I.V."/>
            <person name="Roux C."/>
            <person name="Martin F.M."/>
            <person name="Corradi N."/>
        </authorList>
    </citation>
    <scope>NUCLEOTIDE SEQUENCE [LARGE SCALE GENOMIC DNA]</scope>
    <source>
        <strain evidence="5 6">A1</strain>
    </source>
</reference>
<dbReference type="VEuPathDB" id="FungiDB:FUN_005076"/>
<evidence type="ECO:0008006" key="7">
    <source>
        <dbReference type="Google" id="ProtNLM"/>
    </source>
</evidence>
<feature type="transmembrane region" description="Helical" evidence="4">
    <location>
        <begin position="879"/>
        <end position="907"/>
    </location>
</feature>
<accession>A0A2N0RDD5</accession>
<feature type="transmembrane region" description="Helical" evidence="4">
    <location>
        <begin position="824"/>
        <end position="843"/>
    </location>
</feature>
<keyword evidence="2" id="KW-0175">Coiled coil</keyword>
<keyword evidence="4" id="KW-0472">Membrane</keyword>
<feature type="transmembrane region" description="Helical" evidence="4">
    <location>
        <begin position="2112"/>
        <end position="2130"/>
    </location>
</feature>
<dbReference type="VEuPathDB" id="FungiDB:FUN_005072"/>
<dbReference type="VEuPathDB" id="FungiDB:FUN_005074"/>
<feature type="region of interest" description="Disordered" evidence="3">
    <location>
        <begin position="2426"/>
        <end position="2447"/>
    </location>
</feature>
<dbReference type="InterPro" id="IPR024862">
    <property type="entry name" value="TRPV"/>
</dbReference>
<evidence type="ECO:0000256" key="2">
    <source>
        <dbReference type="SAM" id="Coils"/>
    </source>
</evidence>
<feature type="coiled-coil region" evidence="2">
    <location>
        <begin position="2478"/>
        <end position="2509"/>
    </location>
</feature>
<evidence type="ECO:0000256" key="1">
    <source>
        <dbReference type="ARBA" id="ARBA00022737"/>
    </source>
</evidence>
<name>A0A2N0RDD5_9GLOM</name>
<dbReference type="Proteomes" id="UP000232688">
    <property type="component" value="Unassembled WGS sequence"/>
</dbReference>